<reference evidence="9" key="4">
    <citation type="journal article" date="2023" name="Microbiol. Resour. Announc.">
        <title>Complete Genome Sequence of Vulcanisaeta souniana Strain IC-059, a Hyperthermophilic Archaeon Isolated from Hot Spring Water in Japan.</title>
        <authorList>
            <person name="Kato S."/>
            <person name="Itoh T."/>
            <person name="Wu L."/>
            <person name="Ma J."/>
            <person name="Ohkuma M."/>
        </authorList>
    </citation>
    <scope>NUCLEOTIDE SEQUENCE</scope>
    <source>
        <strain evidence="9">JCM 11219</strain>
    </source>
</reference>
<comment type="cofactor">
    <cofactor evidence="1">
        <name>[4Fe-4S] cluster</name>
        <dbReference type="ChEBI" id="CHEBI:49883"/>
    </cofactor>
</comment>
<protein>
    <submittedName>
        <fullName evidence="10">Aconitate hydratase</fullName>
    </submittedName>
</protein>
<gene>
    <name evidence="10" type="ORF">GCM10007112_18450</name>
    <name evidence="9" type="ORF">Vsou_18950</name>
</gene>
<dbReference type="PROSITE" id="PS00450">
    <property type="entry name" value="ACONITASE_1"/>
    <property type="match status" value="1"/>
</dbReference>
<dbReference type="InterPro" id="IPR006249">
    <property type="entry name" value="Aconitase/IRP2"/>
</dbReference>
<dbReference type="NCBIfam" id="NF009520">
    <property type="entry name" value="PRK12881.1"/>
    <property type="match status" value="1"/>
</dbReference>
<evidence type="ECO:0000313" key="12">
    <source>
        <dbReference type="Proteomes" id="UP001060771"/>
    </source>
</evidence>
<accession>A0A830E976</accession>
<dbReference type="InterPro" id="IPR018136">
    <property type="entry name" value="Aconitase_4Fe-4S_BS"/>
</dbReference>
<evidence type="ECO:0000313" key="11">
    <source>
        <dbReference type="Proteomes" id="UP000657075"/>
    </source>
</evidence>
<dbReference type="InterPro" id="IPR015928">
    <property type="entry name" value="Aconitase/3IPM_dehydase_swvl"/>
</dbReference>
<sequence length="910" mass="101239">MSKNLPNPWNTLSMMDVGNVKVHYYSLRALEREGFDIARFPYTIKVFIENLLRNYDGQAVTREDIENLLHWNPKNPGTKEVPIKVARVLMQDYTGVPALVDLAVMREIVAKYGIDPKVINPQVPTDLIIDHSVQADYWGRPDAVKLNIKLEVERNAERYEFLKWAQGAFRNFRVFPPGTGIIHQVHLEHIARVVMTEDLGANERLAYFDTVVGMDSHTTMINGLGVVGWGVGGVEAEAALLGQPIAVLPPQVVGVNLYGKPRPGVTATDIVLYITETLRKYNVVDKFVEFFGEGVKELPVPDRATIANMAPEYGATTGLFPVDDQTLTYLRLTGRDEWLISLVEKYFMEQGVFGTSRENDIEYSQVISIDLSAIEPNLAGPSLPWQRRSLSDVPKSLEPIIEDRNKKKNTSGRRRAVVEIDGKKVELEDGFVAIAAITSCTNTSNPYLLMAAGLIAKKAVELGISPPPYVKTVLAPGSRVVDEYLSKAGLLQYLEKIGFYVTGFGCMVCIGNTGPLPEPVLSAIRNNDLIAAAVLSGNRNFENRVHPDVRANYLASPPMVVVYALAGTVNKDLSKDPVTYTNNGKPVYLRDLWPSDDEVRGYVERYVTPGEFVEKYTKIGDLVPDEWNTLKAPSGDLYQWNPRNTYIRRPPFFDDFEPNKLVEVRDIIGARALLILGDSITTDHISPASSIPADSPAGKYLLSLGVKPSDFNTFGTRRGNWEVMVRGAFWNKGVRNRMGGKVIEGGYTIHWPDGQLMTVFDAAMKYKEENVPLIILAGQTYGAGSSRDWAAKGPKLLGIKAVIAKSFERIHRSNLVEMGILPLQFMEGEDADKLGITGDETFDIIGLSQGLKPRQTVDLVIHKPDGRVIKTKLLVRLDTPMEVQYFLNGGILQYVLRQIIKRHHQGEAQS</sequence>
<comment type="similarity">
    <text evidence="2">Belongs to the aconitase/IPM isomerase family.</text>
</comment>
<dbReference type="PANTHER" id="PTHR11670">
    <property type="entry name" value="ACONITASE/IRON-RESPONSIVE ELEMENT FAMILY MEMBER"/>
    <property type="match status" value="1"/>
</dbReference>
<evidence type="ECO:0000313" key="9">
    <source>
        <dbReference type="EMBL" id="BDR92802.1"/>
    </source>
</evidence>
<evidence type="ECO:0000256" key="6">
    <source>
        <dbReference type="ARBA" id="ARBA00023239"/>
    </source>
</evidence>
<dbReference type="InterPro" id="IPR001030">
    <property type="entry name" value="Acoase/IPM_deHydtase_lsu_aba"/>
</dbReference>
<dbReference type="PRINTS" id="PR00415">
    <property type="entry name" value="ACONITASE"/>
</dbReference>
<dbReference type="NCBIfam" id="TIGR01341">
    <property type="entry name" value="aconitase_1"/>
    <property type="match status" value="1"/>
</dbReference>
<keyword evidence="4" id="KW-0408">Iron</keyword>
<dbReference type="Proteomes" id="UP000657075">
    <property type="component" value="Unassembled WGS sequence"/>
</dbReference>
<evidence type="ECO:0000256" key="5">
    <source>
        <dbReference type="ARBA" id="ARBA00023014"/>
    </source>
</evidence>
<evidence type="ECO:0000259" key="8">
    <source>
        <dbReference type="Pfam" id="PF00694"/>
    </source>
</evidence>
<evidence type="ECO:0000259" key="7">
    <source>
        <dbReference type="Pfam" id="PF00330"/>
    </source>
</evidence>
<dbReference type="FunFam" id="3.20.19.10:FF:000001">
    <property type="entry name" value="Aconitate hydratase"/>
    <property type="match status" value="1"/>
</dbReference>
<dbReference type="InterPro" id="IPR015931">
    <property type="entry name" value="Acnase/IPM_dHydase_lsu_aba_1/3"/>
</dbReference>
<dbReference type="Gene3D" id="6.10.190.10">
    <property type="match status" value="1"/>
</dbReference>
<keyword evidence="12" id="KW-1185">Reference proteome</keyword>
<organism evidence="10 11">
    <name type="scientific">Vulcanisaeta souniana JCM 11219</name>
    <dbReference type="NCBI Taxonomy" id="1293586"/>
    <lineage>
        <taxon>Archaea</taxon>
        <taxon>Thermoproteota</taxon>
        <taxon>Thermoprotei</taxon>
        <taxon>Thermoproteales</taxon>
        <taxon>Thermoproteaceae</taxon>
        <taxon>Vulcanisaeta</taxon>
    </lineage>
</organism>
<dbReference type="Pfam" id="PF00694">
    <property type="entry name" value="Aconitase_C"/>
    <property type="match status" value="1"/>
</dbReference>
<dbReference type="CDD" id="cd01580">
    <property type="entry name" value="AcnA_IRP_Swivel"/>
    <property type="match status" value="1"/>
</dbReference>
<dbReference type="AlphaFoldDB" id="A0A830E976"/>
<reference evidence="12" key="3">
    <citation type="submission" date="2022-09" db="EMBL/GenBank/DDBJ databases">
        <title>Complete genome sequence of Vulcanisaeta souniana.</title>
        <authorList>
            <person name="Kato S."/>
            <person name="Itoh T."/>
            <person name="Ohkuma M."/>
        </authorList>
    </citation>
    <scope>NUCLEOTIDE SEQUENCE [LARGE SCALE GENOMIC DNA]</scope>
    <source>
        <strain evidence="12">JCM 11219</strain>
    </source>
</reference>
<dbReference type="GO" id="GO:0051536">
    <property type="term" value="F:iron-sulfur cluster binding"/>
    <property type="evidence" value="ECO:0007669"/>
    <property type="project" value="UniProtKB-KW"/>
</dbReference>
<dbReference type="InterPro" id="IPR044137">
    <property type="entry name" value="AcnA_IRP_Swivel"/>
</dbReference>
<dbReference type="SUPFAM" id="SSF53732">
    <property type="entry name" value="Aconitase iron-sulfur domain"/>
    <property type="match status" value="1"/>
</dbReference>
<reference evidence="10" key="2">
    <citation type="submission" date="2020-09" db="EMBL/GenBank/DDBJ databases">
        <authorList>
            <person name="Sun Q."/>
            <person name="Ohkuma M."/>
        </authorList>
    </citation>
    <scope>NUCLEOTIDE SEQUENCE</scope>
    <source>
        <strain evidence="10">JCM 11219</strain>
    </source>
</reference>
<name>A0A830E976_9CREN</name>
<dbReference type="Proteomes" id="UP001060771">
    <property type="component" value="Chromosome"/>
</dbReference>
<evidence type="ECO:0000313" key="10">
    <source>
        <dbReference type="EMBL" id="GGI82048.1"/>
    </source>
</evidence>
<dbReference type="SUPFAM" id="SSF52016">
    <property type="entry name" value="LeuD/IlvD-like"/>
    <property type="match status" value="1"/>
</dbReference>
<feature type="domain" description="Aconitase/3-isopropylmalate dehydratase large subunit alpha/beta/alpha" evidence="7">
    <location>
        <begin position="80"/>
        <end position="567"/>
    </location>
</feature>
<dbReference type="Gene3D" id="3.20.19.10">
    <property type="entry name" value="Aconitase, domain 4"/>
    <property type="match status" value="1"/>
</dbReference>
<keyword evidence="5" id="KW-0411">Iron-sulfur</keyword>
<dbReference type="Pfam" id="PF00330">
    <property type="entry name" value="Aconitase"/>
    <property type="match status" value="1"/>
</dbReference>
<evidence type="ECO:0000256" key="2">
    <source>
        <dbReference type="ARBA" id="ARBA00007185"/>
    </source>
</evidence>
<evidence type="ECO:0000256" key="1">
    <source>
        <dbReference type="ARBA" id="ARBA00001966"/>
    </source>
</evidence>
<evidence type="ECO:0000256" key="3">
    <source>
        <dbReference type="ARBA" id="ARBA00022723"/>
    </source>
</evidence>
<dbReference type="GO" id="GO:0016829">
    <property type="term" value="F:lyase activity"/>
    <property type="evidence" value="ECO:0007669"/>
    <property type="project" value="UniProtKB-KW"/>
</dbReference>
<dbReference type="EMBL" id="BMNM01000008">
    <property type="protein sequence ID" value="GGI82048.1"/>
    <property type="molecule type" value="Genomic_DNA"/>
</dbReference>
<feature type="domain" description="Aconitase A/isopropylmalate dehydratase small subunit swivel" evidence="8">
    <location>
        <begin position="699"/>
        <end position="827"/>
    </location>
</feature>
<dbReference type="GO" id="GO:0046872">
    <property type="term" value="F:metal ion binding"/>
    <property type="evidence" value="ECO:0007669"/>
    <property type="project" value="UniProtKB-KW"/>
</dbReference>
<dbReference type="EMBL" id="AP026830">
    <property type="protein sequence ID" value="BDR92802.1"/>
    <property type="molecule type" value="Genomic_DNA"/>
</dbReference>
<evidence type="ECO:0000256" key="4">
    <source>
        <dbReference type="ARBA" id="ARBA00023004"/>
    </source>
</evidence>
<proteinExistence type="inferred from homology"/>
<dbReference type="NCBIfam" id="NF006757">
    <property type="entry name" value="PRK09277.1"/>
    <property type="match status" value="1"/>
</dbReference>
<keyword evidence="6" id="KW-0456">Lyase</keyword>
<reference evidence="10" key="1">
    <citation type="journal article" date="2014" name="Int. J. Syst. Evol. Microbiol.">
        <title>Complete genome sequence of Corynebacterium casei LMG S-19264T (=DSM 44701T), isolated from a smear-ripened cheese.</title>
        <authorList>
            <consortium name="US DOE Joint Genome Institute (JGI-PGF)"/>
            <person name="Walter F."/>
            <person name="Albersmeier A."/>
            <person name="Kalinowski J."/>
            <person name="Ruckert C."/>
        </authorList>
    </citation>
    <scope>NUCLEOTIDE SEQUENCE</scope>
    <source>
        <strain evidence="10">JCM 11219</strain>
    </source>
</reference>
<dbReference type="InterPro" id="IPR000573">
    <property type="entry name" value="AconitaseA/IPMdHydase_ssu_swvl"/>
</dbReference>
<keyword evidence="3" id="KW-0479">Metal-binding</keyword>
<dbReference type="Gene3D" id="3.30.499.10">
    <property type="entry name" value="Aconitase, domain 3"/>
    <property type="match status" value="2"/>
</dbReference>
<dbReference type="InterPro" id="IPR036008">
    <property type="entry name" value="Aconitase_4Fe-4S_dom"/>
</dbReference>